<sequence length="57" mass="6494">MPYKPIKCLKNALRNRSVKDYLGSGFIVTVVAESKHRTDEQGDFPGCSESHPGYFYR</sequence>
<name>A0A2X1QS20_9GAMM</name>
<evidence type="ECO:0000256" key="1">
    <source>
        <dbReference type="SAM" id="MobiDB-lite"/>
    </source>
</evidence>
<evidence type="ECO:0000313" key="3">
    <source>
        <dbReference type="Proteomes" id="UP000251942"/>
    </source>
</evidence>
<organism evidence="2 3">
    <name type="scientific">Legionella feeleii</name>
    <dbReference type="NCBI Taxonomy" id="453"/>
    <lineage>
        <taxon>Bacteria</taxon>
        <taxon>Pseudomonadati</taxon>
        <taxon>Pseudomonadota</taxon>
        <taxon>Gammaproteobacteria</taxon>
        <taxon>Legionellales</taxon>
        <taxon>Legionellaceae</taxon>
        <taxon>Legionella</taxon>
    </lineage>
</organism>
<protein>
    <submittedName>
        <fullName evidence="2">Uncharacterized protein</fullName>
    </submittedName>
</protein>
<proteinExistence type="predicted"/>
<feature type="region of interest" description="Disordered" evidence="1">
    <location>
        <begin position="38"/>
        <end position="57"/>
    </location>
</feature>
<dbReference type="EMBL" id="UASS01000014">
    <property type="protein sequence ID" value="SPX61007.1"/>
    <property type="molecule type" value="Genomic_DNA"/>
</dbReference>
<dbReference type="Proteomes" id="UP000251942">
    <property type="component" value="Unassembled WGS sequence"/>
</dbReference>
<dbReference type="AlphaFoldDB" id="A0A2X1QS20"/>
<gene>
    <name evidence="2" type="ORF">NCTC12022_01745</name>
</gene>
<accession>A0A2X1QS20</accession>
<reference evidence="2 3" key="1">
    <citation type="submission" date="2018-06" db="EMBL/GenBank/DDBJ databases">
        <authorList>
            <consortium name="Pathogen Informatics"/>
            <person name="Doyle S."/>
        </authorList>
    </citation>
    <scope>NUCLEOTIDE SEQUENCE [LARGE SCALE GENOMIC DNA]</scope>
    <source>
        <strain evidence="2 3">NCTC12022</strain>
    </source>
</reference>
<evidence type="ECO:0000313" key="2">
    <source>
        <dbReference type="EMBL" id="SPX61007.1"/>
    </source>
</evidence>